<dbReference type="GO" id="GO:0005886">
    <property type="term" value="C:plasma membrane"/>
    <property type="evidence" value="ECO:0007669"/>
    <property type="project" value="UniProtKB-SubCell"/>
</dbReference>
<evidence type="ECO:0000256" key="2">
    <source>
        <dbReference type="ARBA" id="ARBA00022692"/>
    </source>
</evidence>
<dbReference type="SUPFAM" id="SSF103473">
    <property type="entry name" value="MFS general substrate transporter"/>
    <property type="match status" value="1"/>
</dbReference>
<protein>
    <submittedName>
        <fullName evidence="7">Major facilitator superfamily protein</fullName>
    </submittedName>
</protein>
<evidence type="ECO:0000313" key="8">
    <source>
        <dbReference type="Proteomes" id="UP000032360"/>
    </source>
</evidence>
<organism evidence="7 8">
    <name type="scientific">Acidithrix ferrooxidans</name>
    <dbReference type="NCBI Taxonomy" id="1280514"/>
    <lineage>
        <taxon>Bacteria</taxon>
        <taxon>Bacillati</taxon>
        <taxon>Actinomycetota</taxon>
        <taxon>Acidimicrobiia</taxon>
        <taxon>Acidimicrobiales</taxon>
        <taxon>Acidimicrobiaceae</taxon>
        <taxon>Acidithrix</taxon>
    </lineage>
</organism>
<feature type="transmembrane region" description="Helical" evidence="5">
    <location>
        <begin position="12"/>
        <end position="35"/>
    </location>
</feature>
<evidence type="ECO:0000256" key="3">
    <source>
        <dbReference type="ARBA" id="ARBA00022989"/>
    </source>
</evidence>
<dbReference type="PROSITE" id="PS00216">
    <property type="entry name" value="SUGAR_TRANSPORT_1"/>
    <property type="match status" value="1"/>
</dbReference>
<dbReference type="InterPro" id="IPR036259">
    <property type="entry name" value="MFS_trans_sf"/>
</dbReference>
<dbReference type="InterPro" id="IPR011701">
    <property type="entry name" value="MFS"/>
</dbReference>
<feature type="domain" description="Major facilitator superfamily (MFS) profile" evidence="6">
    <location>
        <begin position="79"/>
        <end position="471"/>
    </location>
</feature>
<comment type="subcellular location">
    <subcellularLocation>
        <location evidence="1">Cell membrane</location>
        <topology evidence="1">Multi-pass membrane protein</topology>
    </subcellularLocation>
</comment>
<keyword evidence="2 5" id="KW-0812">Transmembrane</keyword>
<sequence length="478" mass="52299">MAHKAVRRRMPNSFICFCSLIGSLWINWNLIWPVFMPRVNFVFPKWCQNLQLETASLVWTKQANGSVISTIGASNPQKTAIALLGARTVREVAFGFISITLPFYWQSKGLSIFSIGVLYSAALIGSALITLLLGRYIDVIGRKRILIVSSLLWAVVTPFLAFTQDIYLLCLIMVFGSVSPTGKEIGIYQGVEQAMLAKLFAGHNRTKIYAWFNLVGYGAVALGALLAALVGIGSVGSGQKNTFIWVAIAYAFAGVIQLVIYFLVDDVVEQKHEKPIDEKSGYRPQKSVRTLVYQLSALFALDSFAAGLVVQSLIVYWFRVNFHTDLTQLGLIFFGTNMLSALSSLAAAKVASKIGLLNTMVFTHLPSNILLILVPFMPNATLAVAMLLARHMLSQMDVPTRAAYSMAMVSPDDRGYLAAWTNGARSFGTGVTPILAGLMLSVSLSGIPFVAAGGLKVIYDISLYFRFKRVPIDFANES</sequence>
<evidence type="ECO:0000256" key="1">
    <source>
        <dbReference type="ARBA" id="ARBA00004651"/>
    </source>
</evidence>
<dbReference type="InterPro" id="IPR005829">
    <property type="entry name" value="Sugar_transporter_CS"/>
</dbReference>
<dbReference type="PANTHER" id="PTHR23520:SF5">
    <property type="entry name" value="TRANSPORTER, PUTATIVE (AFU_ORTHOLOGUE AFUA_3G04000)-RELATED"/>
    <property type="match status" value="1"/>
</dbReference>
<dbReference type="Proteomes" id="UP000032360">
    <property type="component" value="Unassembled WGS sequence"/>
</dbReference>
<feature type="transmembrane region" description="Helical" evidence="5">
    <location>
        <begin position="110"/>
        <end position="133"/>
    </location>
</feature>
<feature type="transmembrane region" description="Helical" evidence="5">
    <location>
        <begin position="369"/>
        <end position="389"/>
    </location>
</feature>
<dbReference type="GO" id="GO:0022857">
    <property type="term" value="F:transmembrane transporter activity"/>
    <property type="evidence" value="ECO:0007669"/>
    <property type="project" value="InterPro"/>
</dbReference>
<feature type="transmembrane region" description="Helical" evidence="5">
    <location>
        <begin position="291"/>
        <end position="317"/>
    </location>
</feature>
<dbReference type="PANTHER" id="PTHR23520">
    <property type="entry name" value="TRANSPORTER, PUTATIVE (AFU_ORTHOLOGUE AFUA_3G04000)-RELATED"/>
    <property type="match status" value="1"/>
</dbReference>
<dbReference type="EMBL" id="JXYS01000061">
    <property type="protein sequence ID" value="KJF17206.1"/>
    <property type="molecule type" value="Genomic_DNA"/>
</dbReference>
<feature type="transmembrane region" description="Helical" evidence="5">
    <location>
        <begin position="242"/>
        <end position="264"/>
    </location>
</feature>
<name>A0A0D8HJE2_9ACTN</name>
<accession>A0A0D8HJE2</accession>
<gene>
    <name evidence="7" type="ORF">AXFE_19190</name>
</gene>
<feature type="transmembrane region" description="Helical" evidence="5">
    <location>
        <begin position="145"/>
        <end position="160"/>
    </location>
</feature>
<dbReference type="PROSITE" id="PS50850">
    <property type="entry name" value="MFS"/>
    <property type="match status" value="1"/>
</dbReference>
<dbReference type="Gene3D" id="1.20.1250.20">
    <property type="entry name" value="MFS general substrate transporter like domains"/>
    <property type="match status" value="1"/>
</dbReference>
<keyword evidence="8" id="KW-1185">Reference proteome</keyword>
<dbReference type="InterPro" id="IPR020846">
    <property type="entry name" value="MFS_dom"/>
</dbReference>
<feature type="transmembrane region" description="Helical" evidence="5">
    <location>
        <begin position="329"/>
        <end position="348"/>
    </location>
</feature>
<comment type="caution">
    <text evidence="7">The sequence shown here is derived from an EMBL/GenBank/DDBJ whole genome shotgun (WGS) entry which is preliminary data.</text>
</comment>
<keyword evidence="4 5" id="KW-0472">Membrane</keyword>
<dbReference type="STRING" id="1280514.AXFE_19190"/>
<proteinExistence type="predicted"/>
<evidence type="ECO:0000256" key="5">
    <source>
        <dbReference type="SAM" id="Phobius"/>
    </source>
</evidence>
<feature type="transmembrane region" description="Helical" evidence="5">
    <location>
        <begin position="208"/>
        <end position="230"/>
    </location>
</feature>
<reference evidence="7 8" key="1">
    <citation type="submission" date="2015-01" db="EMBL/GenBank/DDBJ databases">
        <title>Draft genome of the acidophilic iron oxidizer Acidithrix ferrooxidans strain Py-F3.</title>
        <authorList>
            <person name="Poehlein A."/>
            <person name="Eisen S."/>
            <person name="Schloemann M."/>
            <person name="Johnson B.D."/>
            <person name="Daniel R."/>
            <person name="Muehling M."/>
        </authorList>
    </citation>
    <scope>NUCLEOTIDE SEQUENCE [LARGE SCALE GENOMIC DNA]</scope>
    <source>
        <strain evidence="7 8">Py-F3</strain>
    </source>
</reference>
<dbReference type="Pfam" id="PF07690">
    <property type="entry name" value="MFS_1"/>
    <property type="match status" value="1"/>
</dbReference>
<feature type="transmembrane region" description="Helical" evidence="5">
    <location>
        <begin position="434"/>
        <end position="459"/>
    </location>
</feature>
<evidence type="ECO:0000313" key="7">
    <source>
        <dbReference type="EMBL" id="KJF17206.1"/>
    </source>
</evidence>
<keyword evidence="3 5" id="KW-1133">Transmembrane helix</keyword>
<evidence type="ECO:0000259" key="6">
    <source>
        <dbReference type="PROSITE" id="PS50850"/>
    </source>
</evidence>
<evidence type="ECO:0000256" key="4">
    <source>
        <dbReference type="ARBA" id="ARBA00023136"/>
    </source>
</evidence>
<feature type="transmembrane region" description="Helical" evidence="5">
    <location>
        <begin position="166"/>
        <end position="187"/>
    </location>
</feature>
<dbReference type="AlphaFoldDB" id="A0A0D8HJE2"/>